<keyword evidence="1" id="KW-0472">Membrane</keyword>
<dbReference type="PANTHER" id="PTHR37309">
    <property type="entry name" value="SLR0284 PROTEIN"/>
    <property type="match status" value="1"/>
</dbReference>
<feature type="transmembrane region" description="Helical" evidence="1">
    <location>
        <begin position="104"/>
        <end position="126"/>
    </location>
</feature>
<dbReference type="Proteomes" id="UP000317893">
    <property type="component" value="Unassembled WGS sequence"/>
</dbReference>
<protein>
    <submittedName>
        <fullName evidence="2">Putative membrane protein</fullName>
    </submittedName>
</protein>
<keyword evidence="3" id="KW-1185">Reference proteome</keyword>
<dbReference type="EMBL" id="VFMN01000001">
    <property type="protein sequence ID" value="TQJ08157.1"/>
    <property type="molecule type" value="Genomic_DNA"/>
</dbReference>
<feature type="transmembrane region" description="Helical" evidence="1">
    <location>
        <begin position="37"/>
        <end position="57"/>
    </location>
</feature>
<dbReference type="PANTHER" id="PTHR37309:SF1">
    <property type="entry name" value="SLR0284 PROTEIN"/>
    <property type="match status" value="1"/>
</dbReference>
<sequence>MTTLVRIGLKTGVNAVALWVAGALIAGIDFARGSSATGTVVGVVLVALVFGLVNAAVKPVVKFFSLPLIWLSLGLFTLVINALMLELTSYLSGQLGLGFHVQSFFWDAVLGALVVSVVSMLLNAVLPDDRR</sequence>
<comment type="caution">
    <text evidence="2">The sequence shown here is derived from an EMBL/GenBank/DDBJ whole genome shotgun (WGS) entry which is preliminary data.</text>
</comment>
<dbReference type="RefSeq" id="WP_141847674.1">
    <property type="nucleotide sequence ID" value="NZ_BAAAPR010000002.1"/>
</dbReference>
<dbReference type="Pfam" id="PF04020">
    <property type="entry name" value="Phage_holin_4_2"/>
    <property type="match status" value="1"/>
</dbReference>
<evidence type="ECO:0000313" key="2">
    <source>
        <dbReference type="EMBL" id="TQJ08157.1"/>
    </source>
</evidence>
<evidence type="ECO:0000313" key="3">
    <source>
        <dbReference type="Proteomes" id="UP000317893"/>
    </source>
</evidence>
<name>A0A542DYJ3_9MICO</name>
<keyword evidence="1" id="KW-1133">Transmembrane helix</keyword>
<feature type="transmembrane region" description="Helical" evidence="1">
    <location>
        <begin position="12"/>
        <end position="31"/>
    </location>
</feature>
<keyword evidence="1" id="KW-0812">Transmembrane</keyword>
<gene>
    <name evidence="2" type="ORF">FB458_1241</name>
</gene>
<dbReference type="OrthoDB" id="9810847at2"/>
<reference evidence="2 3" key="1">
    <citation type="submission" date="2019-06" db="EMBL/GenBank/DDBJ databases">
        <title>Sequencing the genomes of 1000 actinobacteria strains.</title>
        <authorList>
            <person name="Klenk H.-P."/>
        </authorList>
    </citation>
    <scope>NUCLEOTIDE SEQUENCE [LARGE SCALE GENOMIC DNA]</scope>
    <source>
        <strain evidence="2 3">DSM 18607</strain>
    </source>
</reference>
<dbReference type="AlphaFoldDB" id="A0A542DYJ3"/>
<evidence type="ECO:0000256" key="1">
    <source>
        <dbReference type="SAM" id="Phobius"/>
    </source>
</evidence>
<feature type="transmembrane region" description="Helical" evidence="1">
    <location>
        <begin position="64"/>
        <end position="84"/>
    </location>
</feature>
<dbReference type="InterPro" id="IPR007165">
    <property type="entry name" value="Phage_holin_4_2"/>
</dbReference>
<organism evidence="2 3">
    <name type="scientific">Lapillicoccus jejuensis</name>
    <dbReference type="NCBI Taxonomy" id="402171"/>
    <lineage>
        <taxon>Bacteria</taxon>
        <taxon>Bacillati</taxon>
        <taxon>Actinomycetota</taxon>
        <taxon>Actinomycetes</taxon>
        <taxon>Micrococcales</taxon>
        <taxon>Intrasporangiaceae</taxon>
        <taxon>Lapillicoccus</taxon>
    </lineage>
</organism>
<proteinExistence type="predicted"/>
<accession>A0A542DYJ3</accession>